<comment type="cofactor">
    <cofactor evidence="1">
        <name>Zn(2+)</name>
        <dbReference type="ChEBI" id="CHEBI:29105"/>
    </cofactor>
</comment>
<dbReference type="EMBL" id="DWZA01000033">
    <property type="protein sequence ID" value="HJA70712.1"/>
    <property type="molecule type" value="Genomic_DNA"/>
</dbReference>
<dbReference type="Proteomes" id="UP000823900">
    <property type="component" value="Unassembled WGS sequence"/>
</dbReference>
<dbReference type="PANTHER" id="PTHR11705">
    <property type="entry name" value="PROTEASE FAMILY M14 CARBOXYPEPTIDASE A,B"/>
    <property type="match status" value="1"/>
</dbReference>
<dbReference type="Pfam" id="PF00246">
    <property type="entry name" value="Peptidase_M14"/>
    <property type="match status" value="1"/>
</dbReference>
<sequence>MRYDRLALALAAAMSLTCFAPVCALAQGPGDALMQAEEAASEAAAQDPDDISLKESANPAVKPVMLYTYDQMVHDIGILQGRYGNRMRVGSFGTSLDGRTLYEITIGNPNAGKHVMIQAGIHGREYMTPLLVMKQLETALEFADTANYKGEPLKDMLEEVQVHFLPMVNPDGVCISQMGFEGLRSYDLRQIMEEGYEKDLEEERTDTTLDKYVLYCKGNGRGVDLNINFPAGWEDITTSPGHASYTGYKGERPASEPETKGLMALANRYHWAATVSYHSQGEVIYWDFPENKVREASKELAEELASISGYTLLESNGKGGFKDWMQVKDDPAPSVTVETGAAECPMPFSQWENVWTKNRSGWAAALYYAFHKG</sequence>
<comment type="caution">
    <text evidence="10">The sequence shown here is derived from an EMBL/GenBank/DDBJ whole genome shotgun (WGS) entry which is preliminary data.</text>
</comment>
<dbReference type="PANTHER" id="PTHR11705:SF143">
    <property type="entry name" value="SLL0236 PROTEIN"/>
    <property type="match status" value="1"/>
</dbReference>
<evidence type="ECO:0000256" key="4">
    <source>
        <dbReference type="ARBA" id="ARBA00022801"/>
    </source>
</evidence>
<dbReference type="GO" id="GO:0004181">
    <property type="term" value="F:metallocarboxypeptidase activity"/>
    <property type="evidence" value="ECO:0007669"/>
    <property type="project" value="InterPro"/>
</dbReference>
<feature type="active site" description="Proton donor/acceptor" evidence="7">
    <location>
        <position position="338"/>
    </location>
</feature>
<feature type="chain" id="PRO_5039137561" evidence="8">
    <location>
        <begin position="21"/>
        <end position="373"/>
    </location>
</feature>
<keyword evidence="3" id="KW-0645">Protease</keyword>
<dbReference type="GO" id="GO:0008270">
    <property type="term" value="F:zinc ion binding"/>
    <property type="evidence" value="ECO:0007669"/>
    <property type="project" value="InterPro"/>
</dbReference>
<proteinExistence type="inferred from homology"/>
<dbReference type="AlphaFoldDB" id="A0A9D2HH22"/>
<dbReference type="PROSITE" id="PS52035">
    <property type="entry name" value="PEPTIDASE_M14"/>
    <property type="match status" value="1"/>
</dbReference>
<keyword evidence="5" id="KW-0862">Zinc</keyword>
<organism evidence="10 11">
    <name type="scientific">Candidatus Lachnoclostridium stercoravium</name>
    <dbReference type="NCBI Taxonomy" id="2838633"/>
    <lineage>
        <taxon>Bacteria</taxon>
        <taxon>Bacillati</taxon>
        <taxon>Bacillota</taxon>
        <taxon>Clostridia</taxon>
        <taxon>Lachnospirales</taxon>
        <taxon>Lachnospiraceae</taxon>
    </lineage>
</organism>
<feature type="domain" description="Peptidase M14" evidence="9">
    <location>
        <begin position="65"/>
        <end position="369"/>
    </location>
</feature>
<protein>
    <submittedName>
        <fullName evidence="10">Peptidase</fullName>
    </submittedName>
</protein>
<dbReference type="InterPro" id="IPR000834">
    <property type="entry name" value="Peptidase_M14"/>
</dbReference>
<evidence type="ECO:0000256" key="2">
    <source>
        <dbReference type="ARBA" id="ARBA00005988"/>
    </source>
</evidence>
<comment type="similarity">
    <text evidence="2 7">Belongs to the peptidase M14 family.</text>
</comment>
<dbReference type="GO" id="GO:0006508">
    <property type="term" value="P:proteolysis"/>
    <property type="evidence" value="ECO:0007669"/>
    <property type="project" value="UniProtKB-KW"/>
</dbReference>
<evidence type="ECO:0000256" key="1">
    <source>
        <dbReference type="ARBA" id="ARBA00001947"/>
    </source>
</evidence>
<evidence type="ECO:0000256" key="7">
    <source>
        <dbReference type="PROSITE-ProRule" id="PRU01379"/>
    </source>
</evidence>
<keyword evidence="8" id="KW-0732">Signal</keyword>
<dbReference type="Gene3D" id="3.40.630.10">
    <property type="entry name" value="Zn peptidases"/>
    <property type="match status" value="1"/>
</dbReference>
<keyword evidence="6" id="KW-0482">Metalloprotease</keyword>
<evidence type="ECO:0000256" key="6">
    <source>
        <dbReference type="ARBA" id="ARBA00023049"/>
    </source>
</evidence>
<dbReference type="SMART" id="SM00631">
    <property type="entry name" value="Zn_pept"/>
    <property type="match status" value="1"/>
</dbReference>
<evidence type="ECO:0000313" key="11">
    <source>
        <dbReference type="Proteomes" id="UP000823900"/>
    </source>
</evidence>
<dbReference type="SUPFAM" id="SSF53187">
    <property type="entry name" value="Zn-dependent exopeptidases"/>
    <property type="match status" value="1"/>
</dbReference>
<accession>A0A9D2HH22</accession>
<evidence type="ECO:0000313" key="10">
    <source>
        <dbReference type="EMBL" id="HJA70712.1"/>
    </source>
</evidence>
<name>A0A9D2HH22_9FIRM</name>
<gene>
    <name evidence="10" type="ORF">IAA07_03905</name>
</gene>
<evidence type="ECO:0000259" key="9">
    <source>
        <dbReference type="PROSITE" id="PS52035"/>
    </source>
</evidence>
<evidence type="ECO:0000256" key="3">
    <source>
        <dbReference type="ARBA" id="ARBA00022670"/>
    </source>
</evidence>
<reference evidence="10" key="1">
    <citation type="journal article" date="2021" name="PeerJ">
        <title>Extensive microbial diversity within the chicken gut microbiome revealed by metagenomics and culture.</title>
        <authorList>
            <person name="Gilroy R."/>
            <person name="Ravi A."/>
            <person name="Getino M."/>
            <person name="Pursley I."/>
            <person name="Horton D.L."/>
            <person name="Alikhan N.F."/>
            <person name="Baker D."/>
            <person name="Gharbi K."/>
            <person name="Hall N."/>
            <person name="Watson M."/>
            <person name="Adriaenssens E.M."/>
            <person name="Foster-Nyarko E."/>
            <person name="Jarju S."/>
            <person name="Secka A."/>
            <person name="Antonio M."/>
            <person name="Oren A."/>
            <person name="Chaudhuri R.R."/>
            <person name="La Ragione R."/>
            <person name="Hildebrand F."/>
            <person name="Pallen M.J."/>
        </authorList>
    </citation>
    <scope>NUCLEOTIDE SEQUENCE</scope>
    <source>
        <strain evidence="10">CHK178-16964</strain>
    </source>
</reference>
<evidence type="ECO:0000256" key="5">
    <source>
        <dbReference type="ARBA" id="ARBA00022833"/>
    </source>
</evidence>
<keyword evidence="4" id="KW-0378">Hydrolase</keyword>
<reference evidence="10" key="2">
    <citation type="submission" date="2021-04" db="EMBL/GenBank/DDBJ databases">
        <authorList>
            <person name="Gilroy R."/>
        </authorList>
    </citation>
    <scope>NUCLEOTIDE SEQUENCE</scope>
    <source>
        <strain evidence="10">CHK178-16964</strain>
    </source>
</reference>
<dbReference type="PRINTS" id="PR00765">
    <property type="entry name" value="CRBOXYPTASEA"/>
</dbReference>
<feature type="signal peptide" evidence="8">
    <location>
        <begin position="1"/>
        <end position="20"/>
    </location>
</feature>
<dbReference type="GO" id="GO:0005615">
    <property type="term" value="C:extracellular space"/>
    <property type="evidence" value="ECO:0007669"/>
    <property type="project" value="TreeGrafter"/>
</dbReference>
<evidence type="ECO:0000256" key="8">
    <source>
        <dbReference type="SAM" id="SignalP"/>
    </source>
</evidence>